<dbReference type="SUPFAM" id="SSF55785">
    <property type="entry name" value="PYP-like sensor domain (PAS domain)"/>
    <property type="match status" value="1"/>
</dbReference>
<organism evidence="3 4">
    <name type="scientific">Plesiocystis pacifica SIR-1</name>
    <dbReference type="NCBI Taxonomy" id="391625"/>
    <lineage>
        <taxon>Bacteria</taxon>
        <taxon>Pseudomonadati</taxon>
        <taxon>Myxococcota</taxon>
        <taxon>Polyangia</taxon>
        <taxon>Nannocystales</taxon>
        <taxon>Nannocystaceae</taxon>
        <taxon>Plesiocystis</taxon>
    </lineage>
</organism>
<gene>
    <name evidence="3" type="ORF">PPSIR1_17650</name>
</gene>
<evidence type="ECO:0000259" key="1">
    <source>
        <dbReference type="PROSITE" id="PS50112"/>
    </source>
</evidence>
<dbReference type="EMBL" id="ABCS01000081">
    <property type="protein sequence ID" value="EDM75755.1"/>
    <property type="molecule type" value="Genomic_DNA"/>
</dbReference>
<dbReference type="SUPFAM" id="SSF52091">
    <property type="entry name" value="SpoIIaa-like"/>
    <property type="match status" value="1"/>
</dbReference>
<dbReference type="SMART" id="SM00091">
    <property type="entry name" value="PAS"/>
    <property type="match status" value="1"/>
</dbReference>
<comment type="caution">
    <text evidence="3">The sequence shown here is derived from an EMBL/GenBank/DDBJ whole genome shotgun (WGS) entry which is preliminary data.</text>
</comment>
<dbReference type="NCBIfam" id="TIGR00229">
    <property type="entry name" value="sensory_box"/>
    <property type="match status" value="1"/>
</dbReference>
<dbReference type="Pfam" id="PF00989">
    <property type="entry name" value="PAS"/>
    <property type="match status" value="1"/>
</dbReference>
<dbReference type="InterPro" id="IPR002645">
    <property type="entry name" value="STAS_dom"/>
</dbReference>
<dbReference type="CDD" id="cd00130">
    <property type="entry name" value="PAS"/>
    <property type="match status" value="1"/>
</dbReference>
<feature type="domain" description="STAS" evidence="2">
    <location>
        <begin position="146"/>
        <end position="257"/>
    </location>
</feature>
<dbReference type="STRING" id="391625.PPSIR1_17650"/>
<dbReference type="Gene3D" id="3.30.750.24">
    <property type="entry name" value="STAS domain"/>
    <property type="match status" value="1"/>
</dbReference>
<dbReference type="PROSITE" id="PS50112">
    <property type="entry name" value="PAS"/>
    <property type="match status" value="1"/>
</dbReference>
<accession>A6GEB4</accession>
<dbReference type="PROSITE" id="PS50801">
    <property type="entry name" value="STAS"/>
    <property type="match status" value="1"/>
</dbReference>
<protein>
    <submittedName>
        <fullName evidence="3">Putative PAS/PAC sensor protein</fullName>
    </submittedName>
</protein>
<feature type="domain" description="PAS" evidence="1">
    <location>
        <begin position="6"/>
        <end position="75"/>
    </location>
</feature>
<dbReference type="Gene3D" id="3.30.450.20">
    <property type="entry name" value="PAS domain"/>
    <property type="match status" value="1"/>
</dbReference>
<dbReference type="InterPro" id="IPR036513">
    <property type="entry name" value="STAS_dom_sf"/>
</dbReference>
<evidence type="ECO:0000313" key="4">
    <source>
        <dbReference type="Proteomes" id="UP000005801"/>
    </source>
</evidence>
<proteinExistence type="predicted"/>
<dbReference type="InterPro" id="IPR035965">
    <property type="entry name" value="PAS-like_dom_sf"/>
</dbReference>
<dbReference type="PANTHER" id="PTHR33745">
    <property type="entry name" value="RSBT ANTAGONIST PROTEIN RSBS-RELATED"/>
    <property type="match status" value="1"/>
</dbReference>
<keyword evidence="4" id="KW-1185">Reference proteome</keyword>
<dbReference type="CDD" id="cd07041">
    <property type="entry name" value="STAS_RsbR_RsbS_like"/>
    <property type="match status" value="1"/>
</dbReference>
<dbReference type="InterPro" id="IPR000014">
    <property type="entry name" value="PAS"/>
</dbReference>
<dbReference type="GO" id="GO:0006355">
    <property type="term" value="P:regulation of DNA-templated transcription"/>
    <property type="evidence" value="ECO:0007669"/>
    <property type="project" value="InterPro"/>
</dbReference>
<evidence type="ECO:0000313" key="3">
    <source>
        <dbReference type="EMBL" id="EDM75755.1"/>
    </source>
</evidence>
<dbReference type="Proteomes" id="UP000005801">
    <property type="component" value="Unassembled WGS sequence"/>
</dbReference>
<dbReference type="InterPro" id="IPR013767">
    <property type="entry name" value="PAS_fold"/>
</dbReference>
<dbReference type="OrthoDB" id="6231at2"/>
<dbReference type="InterPro" id="IPR051932">
    <property type="entry name" value="Bact_StressResp_Reg"/>
</dbReference>
<dbReference type="Pfam" id="PF01740">
    <property type="entry name" value="STAS"/>
    <property type="match status" value="1"/>
</dbReference>
<sequence length="262" mass="28402">MTERGDFQHFARVLEALPVPVYVVDATSVVYINAAFTALLGVERSAVLGRSLIDFVAPEDLPAVIDRHRRRMRGEAVSPDYEYSVILPRSGERIAVRSTARLLTIEGAAYNIGTVVDIREQRAMQAEIEAKVAHIREQAEALQRLTAPVIRVAEGVVVIPLVGRYVADRAERLVEDVIASLPELGARELILDLTGLRFEGVGVLAALTRIARVAGMLGARCTLAGLSPELARAFADQGLGTEDFEIAANLAQALARRGDSRP</sequence>
<dbReference type="RefSeq" id="WP_006975054.1">
    <property type="nucleotide sequence ID" value="NZ_ABCS01000081.1"/>
</dbReference>
<dbReference type="AlphaFoldDB" id="A6GEB4"/>
<name>A6GEB4_9BACT</name>
<dbReference type="eggNOG" id="COG1366">
    <property type="taxonomic scope" value="Bacteria"/>
</dbReference>
<reference evidence="3 4" key="1">
    <citation type="submission" date="2007-06" db="EMBL/GenBank/DDBJ databases">
        <authorList>
            <person name="Shimkets L."/>
            <person name="Ferriera S."/>
            <person name="Johnson J."/>
            <person name="Kravitz S."/>
            <person name="Beeson K."/>
            <person name="Sutton G."/>
            <person name="Rogers Y.-H."/>
            <person name="Friedman R."/>
            <person name="Frazier M."/>
            <person name="Venter J.C."/>
        </authorList>
    </citation>
    <scope>NUCLEOTIDE SEQUENCE [LARGE SCALE GENOMIC DNA]</scope>
    <source>
        <strain evidence="3 4">SIR-1</strain>
    </source>
</reference>
<evidence type="ECO:0000259" key="2">
    <source>
        <dbReference type="PROSITE" id="PS50801"/>
    </source>
</evidence>